<accession>A0ABR3XZV7</accession>
<evidence type="ECO:0000313" key="3">
    <source>
        <dbReference type="Proteomes" id="UP001583177"/>
    </source>
</evidence>
<dbReference type="Proteomes" id="UP001583177">
    <property type="component" value="Unassembled WGS sequence"/>
</dbReference>
<organism evidence="2 3">
    <name type="scientific">Diaporthe australafricana</name>
    <dbReference type="NCBI Taxonomy" id="127596"/>
    <lineage>
        <taxon>Eukaryota</taxon>
        <taxon>Fungi</taxon>
        <taxon>Dikarya</taxon>
        <taxon>Ascomycota</taxon>
        <taxon>Pezizomycotina</taxon>
        <taxon>Sordariomycetes</taxon>
        <taxon>Sordariomycetidae</taxon>
        <taxon>Diaporthales</taxon>
        <taxon>Diaporthaceae</taxon>
        <taxon>Diaporthe</taxon>
    </lineage>
</organism>
<feature type="compositionally biased region" description="Polar residues" evidence="1">
    <location>
        <begin position="1"/>
        <end position="20"/>
    </location>
</feature>
<proteinExistence type="predicted"/>
<sequence length="151" mass="16610">MATIGPQTSRANEATINTKTGSDEDPTITVLISATHEECHGLVDPEGEPPIGIGPQQIDKNLRCAEVQEEEVDLGPLSEITMKELRKAIENVIEQGGDHDLDGLVKRHFRCFDFVSAEEDNPDKSLFNCSDEDLQRVLAGGKGCVQVVWYF</sequence>
<dbReference type="EMBL" id="JAWRVE010000006">
    <property type="protein sequence ID" value="KAL1881205.1"/>
    <property type="molecule type" value="Genomic_DNA"/>
</dbReference>
<gene>
    <name evidence="2" type="ORF">Daus18300_001056</name>
</gene>
<protein>
    <submittedName>
        <fullName evidence="2">Uncharacterized protein</fullName>
    </submittedName>
</protein>
<comment type="caution">
    <text evidence="2">The sequence shown here is derived from an EMBL/GenBank/DDBJ whole genome shotgun (WGS) entry which is preliminary data.</text>
</comment>
<evidence type="ECO:0000313" key="2">
    <source>
        <dbReference type="EMBL" id="KAL1881205.1"/>
    </source>
</evidence>
<evidence type="ECO:0000256" key="1">
    <source>
        <dbReference type="SAM" id="MobiDB-lite"/>
    </source>
</evidence>
<feature type="region of interest" description="Disordered" evidence="1">
    <location>
        <begin position="1"/>
        <end position="25"/>
    </location>
</feature>
<reference evidence="2 3" key="1">
    <citation type="journal article" date="2024" name="IMA Fungus">
        <title>IMA Genome - F19 : A genome assembly and annotation guide to empower mycologists, including annotated draft genome sequences of Ceratocystis pirilliformis, Diaporthe australafricana, Fusarium ophioides, Paecilomyces lecythidis, and Sporothrix stenoceras.</title>
        <authorList>
            <person name="Aylward J."/>
            <person name="Wilson A.M."/>
            <person name="Visagie C.M."/>
            <person name="Spraker J."/>
            <person name="Barnes I."/>
            <person name="Buitendag C."/>
            <person name="Ceriani C."/>
            <person name="Del Mar Angel L."/>
            <person name="du Plessis D."/>
            <person name="Fuchs T."/>
            <person name="Gasser K."/>
            <person name="Kramer D."/>
            <person name="Li W."/>
            <person name="Munsamy K."/>
            <person name="Piso A."/>
            <person name="Price J.L."/>
            <person name="Sonnekus B."/>
            <person name="Thomas C."/>
            <person name="van der Nest A."/>
            <person name="van Dijk A."/>
            <person name="van Heerden A."/>
            <person name="van Vuuren N."/>
            <person name="Yilmaz N."/>
            <person name="Duong T.A."/>
            <person name="van der Merwe N.A."/>
            <person name="Wingfield M.J."/>
            <person name="Wingfield B.D."/>
        </authorList>
    </citation>
    <scope>NUCLEOTIDE SEQUENCE [LARGE SCALE GENOMIC DNA]</scope>
    <source>
        <strain evidence="2 3">CMW 18300</strain>
    </source>
</reference>
<name>A0ABR3XZV7_9PEZI</name>
<keyword evidence="3" id="KW-1185">Reference proteome</keyword>